<dbReference type="GO" id="GO:0003677">
    <property type="term" value="F:DNA binding"/>
    <property type="evidence" value="ECO:0007669"/>
    <property type="project" value="UniProtKB-KW"/>
</dbReference>
<dbReference type="CDD" id="cd02209">
    <property type="entry name" value="cupin_XRE_C"/>
    <property type="match status" value="1"/>
</dbReference>
<proteinExistence type="predicted"/>
<dbReference type="SUPFAM" id="SSF46955">
    <property type="entry name" value="Putative DNA-binding domain"/>
    <property type="match status" value="1"/>
</dbReference>
<dbReference type="InterPro" id="IPR011051">
    <property type="entry name" value="RmlC_Cupin_sf"/>
</dbReference>
<dbReference type="RefSeq" id="WP_093370912.1">
    <property type="nucleotide sequence ID" value="NZ_FOQA01000003.1"/>
</dbReference>
<feature type="domain" description="HTH merR-type" evidence="2">
    <location>
        <begin position="12"/>
        <end position="81"/>
    </location>
</feature>
<dbReference type="Pfam" id="PF07883">
    <property type="entry name" value="Cupin_2"/>
    <property type="match status" value="1"/>
</dbReference>
<evidence type="ECO:0000256" key="1">
    <source>
        <dbReference type="ARBA" id="ARBA00023125"/>
    </source>
</evidence>
<dbReference type="InterPro" id="IPR010982">
    <property type="entry name" value="Lambda_DNA-bd_dom_sf"/>
</dbReference>
<dbReference type="Gene3D" id="1.10.260.40">
    <property type="entry name" value="lambda repressor-like DNA-binding domains"/>
    <property type="match status" value="1"/>
</dbReference>
<dbReference type="Gene3D" id="1.10.1660.10">
    <property type="match status" value="1"/>
</dbReference>
<dbReference type="AlphaFoldDB" id="A0A1I3CUA9"/>
<dbReference type="SMART" id="SM00530">
    <property type="entry name" value="HTH_XRE"/>
    <property type="match status" value="1"/>
</dbReference>
<organism evidence="4 5">
    <name type="scientific">Tindallia magadiensis</name>
    <dbReference type="NCBI Taxonomy" id="69895"/>
    <lineage>
        <taxon>Bacteria</taxon>
        <taxon>Bacillati</taxon>
        <taxon>Bacillota</taxon>
        <taxon>Clostridia</taxon>
        <taxon>Peptostreptococcales</taxon>
        <taxon>Tindalliaceae</taxon>
        <taxon>Tindallia</taxon>
    </lineage>
</organism>
<dbReference type="InterPro" id="IPR009061">
    <property type="entry name" value="DNA-bd_dom_put_sf"/>
</dbReference>
<dbReference type="OrthoDB" id="122388at2"/>
<dbReference type="InterPro" id="IPR014710">
    <property type="entry name" value="RmlC-like_jellyroll"/>
</dbReference>
<dbReference type="PROSITE" id="PS50937">
    <property type="entry name" value="HTH_MERR_2"/>
    <property type="match status" value="1"/>
</dbReference>
<gene>
    <name evidence="4" type="ORF">SAMN05192551_10321</name>
</gene>
<dbReference type="SMART" id="SM00422">
    <property type="entry name" value="HTH_MERR"/>
    <property type="match status" value="1"/>
</dbReference>
<dbReference type="PANTHER" id="PTHR46797:SF1">
    <property type="entry name" value="METHYLPHOSPHONATE SYNTHASE"/>
    <property type="match status" value="1"/>
</dbReference>
<keyword evidence="5" id="KW-1185">Reference proteome</keyword>
<dbReference type="PROSITE" id="PS50943">
    <property type="entry name" value="HTH_CROC1"/>
    <property type="match status" value="1"/>
</dbReference>
<dbReference type="CDD" id="cd00592">
    <property type="entry name" value="HTH_MerR-like"/>
    <property type="match status" value="1"/>
</dbReference>
<evidence type="ECO:0000259" key="3">
    <source>
        <dbReference type="PROSITE" id="PS50943"/>
    </source>
</evidence>
<reference evidence="5" key="1">
    <citation type="submission" date="2016-10" db="EMBL/GenBank/DDBJ databases">
        <authorList>
            <person name="Varghese N."/>
            <person name="Submissions S."/>
        </authorList>
    </citation>
    <scope>NUCLEOTIDE SEQUENCE [LARGE SCALE GENOMIC DNA]</scope>
    <source>
        <strain evidence="5">Z-7934</strain>
    </source>
</reference>
<dbReference type="Pfam" id="PF01381">
    <property type="entry name" value="HTH_3"/>
    <property type="match status" value="1"/>
</dbReference>
<keyword evidence="1 4" id="KW-0238">DNA-binding</keyword>
<dbReference type="InterPro" id="IPR001387">
    <property type="entry name" value="Cro/C1-type_HTH"/>
</dbReference>
<dbReference type="CDD" id="cd00093">
    <property type="entry name" value="HTH_XRE"/>
    <property type="match status" value="1"/>
</dbReference>
<dbReference type="InterPro" id="IPR000551">
    <property type="entry name" value="MerR-type_HTH_dom"/>
</dbReference>
<evidence type="ECO:0000313" key="5">
    <source>
        <dbReference type="Proteomes" id="UP000199287"/>
    </source>
</evidence>
<dbReference type="PANTHER" id="PTHR46797">
    <property type="entry name" value="HTH-TYPE TRANSCRIPTIONAL REGULATOR"/>
    <property type="match status" value="1"/>
</dbReference>
<dbReference type="InterPro" id="IPR013096">
    <property type="entry name" value="Cupin_2"/>
</dbReference>
<name>A0A1I3CUA9_9FIRM</name>
<dbReference type="SUPFAM" id="SSF51182">
    <property type="entry name" value="RmlC-like cupins"/>
    <property type="match status" value="1"/>
</dbReference>
<dbReference type="InterPro" id="IPR050807">
    <property type="entry name" value="TransReg_Diox_bact_type"/>
</dbReference>
<sequence>MSKEASQHDYRLFSIKEAAKFTGISVSTLRNWERSGLIHPKRRNNNYRVFDFHDLELLKRIREYSQDKGLNQSIIKEMLSRDEHHTPLEKEMEYPHYHYETLKRYRKKMGYTLSDVAKAIHISPSYLSRVEQGKVNASYKIIEKLAAFFDESAIRFFDVQRKKPATEVVQYEHGQSLPSSLTGVYMEMQTTIKSQPFEVVRFVIEPNCGDLKKHQHNSGHDYITVLTGQLQVILDESKEFILKEKDSINFESTRIHQWLNPGDIPAEILWVHSYI</sequence>
<evidence type="ECO:0000313" key="4">
    <source>
        <dbReference type="EMBL" id="SFH78023.1"/>
    </source>
</evidence>
<dbReference type="Proteomes" id="UP000199287">
    <property type="component" value="Unassembled WGS sequence"/>
</dbReference>
<evidence type="ECO:0000259" key="2">
    <source>
        <dbReference type="PROSITE" id="PS50937"/>
    </source>
</evidence>
<dbReference type="EMBL" id="FOQA01000003">
    <property type="protein sequence ID" value="SFH78023.1"/>
    <property type="molecule type" value="Genomic_DNA"/>
</dbReference>
<dbReference type="Gene3D" id="2.60.120.10">
    <property type="entry name" value="Jelly Rolls"/>
    <property type="match status" value="1"/>
</dbReference>
<dbReference type="GO" id="GO:0003700">
    <property type="term" value="F:DNA-binding transcription factor activity"/>
    <property type="evidence" value="ECO:0007669"/>
    <property type="project" value="TreeGrafter"/>
</dbReference>
<dbReference type="STRING" id="69895.SAMN05192551_10321"/>
<feature type="domain" description="HTH cro/C1-type" evidence="3">
    <location>
        <begin position="102"/>
        <end position="156"/>
    </location>
</feature>
<dbReference type="GO" id="GO:0005829">
    <property type="term" value="C:cytosol"/>
    <property type="evidence" value="ECO:0007669"/>
    <property type="project" value="TreeGrafter"/>
</dbReference>
<accession>A0A1I3CUA9</accession>
<dbReference type="Pfam" id="PF13411">
    <property type="entry name" value="MerR_1"/>
    <property type="match status" value="1"/>
</dbReference>
<protein>
    <submittedName>
        <fullName evidence="4">DNA-binding transcriptional regulator, MerR family</fullName>
    </submittedName>
</protein>